<dbReference type="HOGENOM" id="CLU_611568_0_0_1"/>
<dbReference type="Proteomes" id="UP000014500">
    <property type="component" value="Unassembled WGS sequence"/>
</dbReference>
<dbReference type="EnsemblMetazoa" id="SMAR004542-RA">
    <property type="protein sequence ID" value="SMAR004542-PA"/>
    <property type="gene ID" value="SMAR004542"/>
</dbReference>
<sequence length="448" mass="51747">MRSMDGGIWWNEVFKPFYGPDYCQWTNMDLQRLHDGEFRGNSFRFQEGWVVPTRELLRRLSRLGLPIRTENDILVHLCKPVDAMSPGEFYLQVGHQLPGRLSLKFTRRHFDGTIKIHPTVLELEEERQIGANPSHYFDGLRETAYRNTPTDRILTTIILLDIQTGLAKRESCAKFLARLNDPSNFRTLMPSPVNFQEDECYRSLPCYQQNYSHRQKRSGSDGNIPQSRMRALSVPVEPVENDENLIAKSEQTRGRTATVPSVENVAERSLDWNVSCHPGEQRRENQWTDEKTSLNDEYTGVRESLEEKSQSPIGFYAEEMAHMRRKQVSPRDEYTGVRESLIEPTPIGIHAEEMTHIRRHQITQPRTTTSGDEYTGVTTAMTTLSVRQMPRKMSGEMPVVEEYTNTDYGVSARGPQSWESHQEPLRDASYLPVTVEQMNRMTGRKHSH</sequence>
<accession>T1ITT4</accession>
<organism evidence="1 2">
    <name type="scientific">Strigamia maritima</name>
    <name type="common">European centipede</name>
    <name type="synonym">Geophilus maritimus</name>
    <dbReference type="NCBI Taxonomy" id="126957"/>
    <lineage>
        <taxon>Eukaryota</taxon>
        <taxon>Metazoa</taxon>
        <taxon>Ecdysozoa</taxon>
        <taxon>Arthropoda</taxon>
        <taxon>Myriapoda</taxon>
        <taxon>Chilopoda</taxon>
        <taxon>Pleurostigmophora</taxon>
        <taxon>Geophilomorpha</taxon>
        <taxon>Linotaeniidae</taxon>
        <taxon>Strigamia</taxon>
    </lineage>
</organism>
<proteinExistence type="predicted"/>
<evidence type="ECO:0000313" key="1">
    <source>
        <dbReference type="EnsemblMetazoa" id="SMAR004542-PA"/>
    </source>
</evidence>
<reference evidence="2" key="1">
    <citation type="submission" date="2011-05" db="EMBL/GenBank/DDBJ databases">
        <authorList>
            <person name="Richards S.R."/>
            <person name="Qu J."/>
            <person name="Jiang H."/>
            <person name="Jhangiani S.N."/>
            <person name="Agravi P."/>
            <person name="Goodspeed R."/>
            <person name="Gross S."/>
            <person name="Mandapat C."/>
            <person name="Jackson L."/>
            <person name="Mathew T."/>
            <person name="Pu L."/>
            <person name="Thornton R."/>
            <person name="Saada N."/>
            <person name="Wilczek-Boney K.B."/>
            <person name="Lee S."/>
            <person name="Kovar C."/>
            <person name="Wu Y."/>
            <person name="Scherer S.E."/>
            <person name="Worley K.C."/>
            <person name="Muzny D.M."/>
            <person name="Gibbs R."/>
        </authorList>
    </citation>
    <scope>NUCLEOTIDE SEQUENCE</scope>
    <source>
        <strain evidence="2">Brora</strain>
    </source>
</reference>
<reference evidence="1" key="2">
    <citation type="submission" date="2015-02" db="UniProtKB">
        <authorList>
            <consortium name="EnsemblMetazoa"/>
        </authorList>
    </citation>
    <scope>IDENTIFICATION</scope>
</reference>
<name>T1ITT4_STRMM</name>
<evidence type="ECO:0000313" key="2">
    <source>
        <dbReference type="Proteomes" id="UP000014500"/>
    </source>
</evidence>
<keyword evidence="2" id="KW-1185">Reference proteome</keyword>
<dbReference type="AlphaFoldDB" id="T1ITT4"/>
<dbReference type="eggNOG" id="ENOG502SE76">
    <property type="taxonomic scope" value="Eukaryota"/>
</dbReference>
<protein>
    <submittedName>
        <fullName evidence="1">Uncharacterized protein</fullName>
    </submittedName>
</protein>
<dbReference type="EMBL" id="JH431500">
    <property type="status" value="NOT_ANNOTATED_CDS"/>
    <property type="molecule type" value="Genomic_DNA"/>
</dbReference>